<evidence type="ECO:0000313" key="2">
    <source>
        <dbReference type="EMBL" id="SVD83678.1"/>
    </source>
</evidence>
<dbReference type="InterPro" id="IPR012902">
    <property type="entry name" value="N_methyl_site"/>
</dbReference>
<dbReference type="NCBIfam" id="TIGR02532">
    <property type="entry name" value="IV_pilin_GFxxxE"/>
    <property type="match status" value="1"/>
</dbReference>
<reference evidence="2" key="1">
    <citation type="submission" date="2018-05" db="EMBL/GenBank/DDBJ databases">
        <authorList>
            <person name="Lanie J.A."/>
            <person name="Ng W.-L."/>
            <person name="Kazmierczak K.M."/>
            <person name="Andrzejewski T.M."/>
            <person name="Davidsen T.M."/>
            <person name="Wayne K.J."/>
            <person name="Tettelin H."/>
            <person name="Glass J.I."/>
            <person name="Rusch D."/>
            <person name="Podicherti R."/>
            <person name="Tsui H.-C.T."/>
            <person name="Winkler M.E."/>
        </authorList>
    </citation>
    <scope>NUCLEOTIDE SEQUENCE</scope>
</reference>
<evidence type="ECO:0000256" key="1">
    <source>
        <dbReference type="SAM" id="Phobius"/>
    </source>
</evidence>
<keyword evidence="1" id="KW-0812">Transmembrane</keyword>
<organism evidence="2">
    <name type="scientific">marine metagenome</name>
    <dbReference type="NCBI Taxonomy" id="408172"/>
    <lineage>
        <taxon>unclassified sequences</taxon>
        <taxon>metagenomes</taxon>
        <taxon>ecological metagenomes</taxon>
    </lineage>
</organism>
<dbReference type="Pfam" id="PF07963">
    <property type="entry name" value="N_methyl"/>
    <property type="match status" value="1"/>
</dbReference>
<protein>
    <recommendedName>
        <fullName evidence="3">Prepilin-type N-terminal cleavage/methylation domain-containing protein</fullName>
    </recommendedName>
</protein>
<evidence type="ECO:0008006" key="3">
    <source>
        <dbReference type="Google" id="ProtNLM"/>
    </source>
</evidence>
<dbReference type="PROSITE" id="PS00409">
    <property type="entry name" value="PROKAR_NTER_METHYL"/>
    <property type="match status" value="1"/>
</dbReference>
<dbReference type="EMBL" id="UINC01176514">
    <property type="protein sequence ID" value="SVD83678.1"/>
    <property type="molecule type" value="Genomic_DNA"/>
</dbReference>
<sequence>VSPNKNIKSTELNTSQESGFTLIEVIIAVLILGIAVVALLEVMAVGLKMNISMKDQKDVLDVAISKIDTTINQEYKEPPQSVDIDTAEGWEVGLSSLEIKKGLLQKITSNVNSSNNELASITTYLINKKFKPASESFVLSQHSYRWYENIDSSTPTDALSEKNDILTKVSPGKVMRLRISIKAGAVLNKDGQQFKLEYSTNTEGGWTQVGDIGSVSK</sequence>
<dbReference type="AlphaFoldDB" id="A0A382YME8"/>
<keyword evidence="1" id="KW-0472">Membrane</keyword>
<accession>A0A382YME8</accession>
<keyword evidence="1" id="KW-1133">Transmembrane helix</keyword>
<feature type="non-terminal residue" evidence="2">
    <location>
        <position position="217"/>
    </location>
</feature>
<feature type="non-terminal residue" evidence="2">
    <location>
        <position position="1"/>
    </location>
</feature>
<name>A0A382YME8_9ZZZZ</name>
<proteinExistence type="predicted"/>
<feature type="transmembrane region" description="Helical" evidence="1">
    <location>
        <begin position="20"/>
        <end position="47"/>
    </location>
</feature>
<gene>
    <name evidence="2" type="ORF">METZ01_LOCUS436532</name>
</gene>